<keyword evidence="2" id="KW-1133">Transmembrane helix</keyword>
<dbReference type="Pfam" id="PF20990">
    <property type="entry name" value="DUF2207_C"/>
    <property type="match status" value="1"/>
</dbReference>
<feature type="transmembrane region" description="Helical" evidence="2">
    <location>
        <begin position="255"/>
        <end position="271"/>
    </location>
</feature>
<dbReference type="InterPro" id="IPR048389">
    <property type="entry name" value="YciQ-like_C"/>
</dbReference>
<evidence type="ECO:0000256" key="2">
    <source>
        <dbReference type="SAM" id="Phobius"/>
    </source>
</evidence>
<organism evidence="5 6">
    <name type="scientific">Candidatus Dojkabacteria bacterium</name>
    <dbReference type="NCBI Taxonomy" id="2099670"/>
    <lineage>
        <taxon>Bacteria</taxon>
        <taxon>Candidatus Dojkabacteria</taxon>
    </lineage>
</organism>
<sequence length="578" mass="64066">MKKILLIFLGIIFSVGLFIPSLAYGQNPQITNSPSVYKPEVVEKFEISLSLQTNSDIRIKERIHYYFSTPKHGIYRNVPINKRSEGNRLKTPTSIKINSILYYPSDSPASIGNSYSKEVNLNDEVVLRIGDADRTITGLYIYEIDYTVKNGINYFEDHDELYWNIIGTGWTVPINSVEAKINVPGVIQDTVCYTGVYGSTGTNCQITKESDTSLLLTNTAPLRENEAITIAVSMPKGSIVDVLEKENENIKRNNILYSSSLLLIPLFYLFGSKLKSRKKTVAPSFTPPKGLNPLVASYLLSKGRLRSKYITAEIIYLAIQRFIDIEQKKRKEYILRKTILEPIIPHPSSEKLFDLLFGSLDEISTKSKTSNLYGYGPTIWEQTRLDAVNNGFVDEKKTKKGLLLAFLGILSLGGAPVALALMLVNGSIFAALSLFVTGISIFIISVFWDFRSEKGNDAYYELLGLKMYINTAEKHRIEFHNDPDKFRGVFESLLPYAILFGLEKKWMNEFKDLYTTPPDWYTGDMSTFNSMVLLNSVSNISSTIATPVDSGGSFSSGGSGFSGGSSGGGGGGGGGGSW</sequence>
<feature type="transmembrane region" description="Helical" evidence="2">
    <location>
        <begin position="428"/>
        <end position="448"/>
    </location>
</feature>
<protein>
    <submittedName>
        <fullName evidence="5">DUF2207 domain-containing protein</fullName>
    </submittedName>
</protein>
<gene>
    <name evidence="5" type="ORF">GX656_01145</name>
</gene>
<comment type="caution">
    <text evidence="5">The sequence shown here is derived from an EMBL/GenBank/DDBJ whole genome shotgun (WGS) entry which is preliminary data.</text>
</comment>
<name>A0A847D182_9BACT</name>
<evidence type="ECO:0000259" key="3">
    <source>
        <dbReference type="Pfam" id="PF09972"/>
    </source>
</evidence>
<dbReference type="EMBL" id="JAAZBX010000002">
    <property type="protein sequence ID" value="NLD25233.1"/>
    <property type="molecule type" value="Genomic_DNA"/>
</dbReference>
<keyword evidence="2" id="KW-0472">Membrane</keyword>
<dbReference type="InterPro" id="IPR018702">
    <property type="entry name" value="DUF2207"/>
</dbReference>
<evidence type="ECO:0000259" key="4">
    <source>
        <dbReference type="Pfam" id="PF20990"/>
    </source>
</evidence>
<feature type="transmembrane region" description="Helical" evidence="2">
    <location>
        <begin position="402"/>
        <end position="422"/>
    </location>
</feature>
<dbReference type="Pfam" id="PF09972">
    <property type="entry name" value="DUF2207"/>
    <property type="match status" value="1"/>
</dbReference>
<feature type="domain" description="Predicted membrane protein YciQ-like C-terminal" evidence="4">
    <location>
        <begin position="285"/>
        <end position="510"/>
    </location>
</feature>
<feature type="region of interest" description="Disordered" evidence="1">
    <location>
        <begin position="556"/>
        <end position="578"/>
    </location>
</feature>
<proteinExistence type="predicted"/>
<evidence type="ECO:0000313" key="5">
    <source>
        <dbReference type="EMBL" id="NLD25233.1"/>
    </source>
</evidence>
<evidence type="ECO:0000313" key="6">
    <source>
        <dbReference type="Proteomes" id="UP000545876"/>
    </source>
</evidence>
<reference evidence="5 6" key="1">
    <citation type="journal article" date="2020" name="Biotechnol. Biofuels">
        <title>New insights from the biogas microbiome by comprehensive genome-resolved metagenomics of nearly 1600 species originating from multiple anaerobic digesters.</title>
        <authorList>
            <person name="Campanaro S."/>
            <person name="Treu L."/>
            <person name="Rodriguez-R L.M."/>
            <person name="Kovalovszki A."/>
            <person name="Ziels R.M."/>
            <person name="Maus I."/>
            <person name="Zhu X."/>
            <person name="Kougias P.G."/>
            <person name="Basile A."/>
            <person name="Luo G."/>
            <person name="Schluter A."/>
            <person name="Konstantinidis K.T."/>
            <person name="Angelidaki I."/>
        </authorList>
    </citation>
    <scope>NUCLEOTIDE SEQUENCE [LARGE SCALE GENOMIC DNA]</scope>
    <source>
        <strain evidence="5">AS06rmzACSIP_65</strain>
    </source>
</reference>
<accession>A0A847D182</accession>
<dbReference type="Proteomes" id="UP000545876">
    <property type="component" value="Unassembled WGS sequence"/>
</dbReference>
<dbReference type="AlphaFoldDB" id="A0A847D182"/>
<evidence type="ECO:0000256" key="1">
    <source>
        <dbReference type="SAM" id="MobiDB-lite"/>
    </source>
</evidence>
<feature type="domain" description="DUF2207" evidence="3">
    <location>
        <begin position="42"/>
        <end position="234"/>
    </location>
</feature>
<keyword evidence="2" id="KW-0812">Transmembrane</keyword>